<comment type="similarity">
    <text evidence="2">Belongs to the 5'-nucleotidase family.</text>
</comment>
<dbReference type="InterPro" id="IPR036907">
    <property type="entry name" value="5'-Nucleotdase_C_sf"/>
</dbReference>
<dbReference type="OrthoDB" id="9803927at2"/>
<dbReference type="GO" id="GO:0009166">
    <property type="term" value="P:nucleotide catabolic process"/>
    <property type="evidence" value="ECO:0007669"/>
    <property type="project" value="InterPro"/>
</dbReference>
<evidence type="ECO:0000313" key="6">
    <source>
        <dbReference type="Proteomes" id="UP000295367"/>
    </source>
</evidence>
<dbReference type="Gene3D" id="3.90.780.10">
    <property type="entry name" value="5'-Nucleotidase, C-terminal domain"/>
    <property type="match status" value="1"/>
</dbReference>
<evidence type="ECO:0000256" key="1">
    <source>
        <dbReference type="ARBA" id="ARBA00022729"/>
    </source>
</evidence>
<dbReference type="Gene3D" id="3.60.21.10">
    <property type="match status" value="1"/>
</dbReference>
<evidence type="ECO:0000259" key="3">
    <source>
        <dbReference type="Pfam" id="PF00149"/>
    </source>
</evidence>
<dbReference type="SUPFAM" id="SSF56300">
    <property type="entry name" value="Metallo-dependent phosphatases"/>
    <property type="match status" value="1"/>
</dbReference>
<keyword evidence="2" id="KW-0378">Hydrolase</keyword>
<dbReference type="RefSeq" id="WP_124948181.1">
    <property type="nucleotide sequence ID" value="NZ_BHVT01000076.1"/>
</dbReference>
<dbReference type="InterPro" id="IPR008334">
    <property type="entry name" value="5'-Nucleotdase_C"/>
</dbReference>
<gene>
    <name evidence="5" type="ORF">EDC63_106131</name>
</gene>
<dbReference type="InterPro" id="IPR029052">
    <property type="entry name" value="Metallo-depent_PP-like"/>
</dbReference>
<dbReference type="GO" id="GO:0016787">
    <property type="term" value="F:hydrolase activity"/>
    <property type="evidence" value="ECO:0007669"/>
    <property type="project" value="UniProtKB-KW"/>
</dbReference>
<feature type="domain" description="5'-Nucleotidase C-terminal" evidence="4">
    <location>
        <begin position="493"/>
        <end position="611"/>
    </location>
</feature>
<reference evidence="5 6" key="1">
    <citation type="submission" date="2019-03" db="EMBL/GenBank/DDBJ databases">
        <title>Genomic Encyclopedia of Type Strains, Phase IV (KMG-IV): sequencing the most valuable type-strain genomes for metagenomic binning, comparative biology and taxonomic classification.</title>
        <authorList>
            <person name="Goeker M."/>
        </authorList>
    </citation>
    <scope>NUCLEOTIDE SEQUENCE [LARGE SCALE GENOMIC DNA]</scope>
    <source>
        <strain evidence="5 6">DSM 100309</strain>
    </source>
</reference>
<dbReference type="EMBL" id="SMCO01000006">
    <property type="protein sequence ID" value="TCV86770.1"/>
    <property type="molecule type" value="Genomic_DNA"/>
</dbReference>
<dbReference type="PRINTS" id="PR01607">
    <property type="entry name" value="APYRASEFAMLY"/>
</dbReference>
<accession>A0A4R3Y4T9</accession>
<evidence type="ECO:0000256" key="2">
    <source>
        <dbReference type="RuleBase" id="RU362119"/>
    </source>
</evidence>
<dbReference type="PANTHER" id="PTHR11575">
    <property type="entry name" value="5'-NUCLEOTIDASE-RELATED"/>
    <property type="match status" value="1"/>
</dbReference>
<evidence type="ECO:0000313" key="5">
    <source>
        <dbReference type="EMBL" id="TCV86770.1"/>
    </source>
</evidence>
<keyword evidence="2" id="KW-0547">Nucleotide-binding</keyword>
<organism evidence="5 6">
    <name type="scientific">Sulfurirhabdus autotrophica</name>
    <dbReference type="NCBI Taxonomy" id="1706046"/>
    <lineage>
        <taxon>Bacteria</taxon>
        <taxon>Pseudomonadati</taxon>
        <taxon>Pseudomonadota</taxon>
        <taxon>Betaproteobacteria</taxon>
        <taxon>Nitrosomonadales</taxon>
        <taxon>Sulfuricellaceae</taxon>
        <taxon>Sulfurirhabdus</taxon>
    </lineage>
</organism>
<feature type="domain" description="Calcineurin-like phosphoesterase" evidence="3">
    <location>
        <begin position="85"/>
        <end position="342"/>
    </location>
</feature>
<name>A0A4R3Y4T9_9PROT</name>
<dbReference type="GO" id="GO:0000166">
    <property type="term" value="F:nucleotide binding"/>
    <property type="evidence" value="ECO:0007669"/>
    <property type="project" value="UniProtKB-KW"/>
</dbReference>
<evidence type="ECO:0000259" key="4">
    <source>
        <dbReference type="Pfam" id="PF02872"/>
    </source>
</evidence>
<sequence>MNRLISSIGSSCLHLKSAGCASYEAPNMTSNSTNIDCEKQVKATQRRLFASCMAIAVLGLSFASPSATAGKRSSGSTVTLMQFQDMHGHLAPHAEIFPDGRKDPNSGGIAKVTTLIKQVRASNPNSLLLAVGDTTHGSAETTFSVGDAIMPALNALAIDAFLPGNWDFGYGPRVYRQRFVAGDFSTVLAPNNRTTMAYLDGRPGHEDQHCATPGGLNVTTYATCHVTKANFPTVAINLYNYNELTKKITGQTHPGYIVKDVGGVKVGIIGITSDVVPQQADAFNTGLKFTMGYKELPANIEAAKREGAQLIVVLSELGLAKNVQLVKEFPKINVMFSGHTHERTPEPIIIQRGPFGKNIGIVTEAGEDSFLGRLDVTVNYGYITSYKWKLMEADSSVPEDVAMKAIIDQERKTFVAGPDHTCHTFGTNAFPYGKGHVLCDPLETVVGHTNPSIERFNVLEEIANNVMVDAFLNLAQSIGETDSKGHSLTDDNSLSQTNGFRFDTVILGSDDGFSGDITVGDLYDYYPIGAAGALAEFTGGRLMDHWEGVLSNVFDPNPYRQRGGWFLGFTHNMHFDVEINNEFPRTITSGRIDNVTINGKNLDRSTTYTLASCYPHGNSIDEVCRTTGATNVRYIQGTEMTSGPADMFGHRPLEINGPWRTQPPANSADIFDPVRFANGGPLFLKVAPDNFAHPTDALRRYLATHTVNTVEHGLGRVVAVTGVPASEYGGAGIVQPTQGAGPDWLKRVFSIF</sequence>
<dbReference type="Proteomes" id="UP000295367">
    <property type="component" value="Unassembled WGS sequence"/>
</dbReference>
<keyword evidence="1" id="KW-0732">Signal</keyword>
<dbReference type="InterPro" id="IPR004843">
    <property type="entry name" value="Calcineurin-like_PHP"/>
</dbReference>
<dbReference type="AlphaFoldDB" id="A0A4R3Y4T9"/>
<keyword evidence="6" id="KW-1185">Reference proteome</keyword>
<dbReference type="PANTHER" id="PTHR11575:SF24">
    <property type="entry name" value="5'-NUCLEOTIDASE"/>
    <property type="match status" value="1"/>
</dbReference>
<dbReference type="Pfam" id="PF02872">
    <property type="entry name" value="5_nucleotid_C"/>
    <property type="match status" value="1"/>
</dbReference>
<dbReference type="Pfam" id="PF00149">
    <property type="entry name" value="Metallophos"/>
    <property type="match status" value="1"/>
</dbReference>
<proteinExistence type="inferred from homology"/>
<comment type="caution">
    <text evidence="5">The sequence shown here is derived from an EMBL/GenBank/DDBJ whole genome shotgun (WGS) entry which is preliminary data.</text>
</comment>
<dbReference type="InterPro" id="IPR006179">
    <property type="entry name" value="5_nucleotidase/apyrase"/>
</dbReference>
<dbReference type="SUPFAM" id="SSF55816">
    <property type="entry name" value="5'-nucleotidase (syn. UDP-sugar hydrolase), C-terminal domain"/>
    <property type="match status" value="1"/>
</dbReference>
<protein>
    <submittedName>
        <fullName evidence="5">2',3'-cyclic-nucleotide 2'-phosphodiesterase (5'-nucleotidase family)</fullName>
    </submittedName>
</protein>